<evidence type="ECO:0000313" key="4">
    <source>
        <dbReference type="Proteomes" id="UP000319828"/>
    </source>
</evidence>
<reference evidence="3 4" key="1">
    <citation type="submission" date="2019-07" db="EMBL/GenBank/DDBJ databases">
        <title>The draft genome sequence of Vibrio algivorus M1486.</title>
        <authorList>
            <person name="Meng X."/>
        </authorList>
    </citation>
    <scope>NUCLEOTIDE SEQUENCE [LARGE SCALE GENOMIC DNA]</scope>
    <source>
        <strain evidence="3 4">M1486</strain>
    </source>
</reference>
<dbReference type="InterPro" id="IPR029044">
    <property type="entry name" value="Nucleotide-diphossugar_trans"/>
</dbReference>
<dbReference type="AlphaFoldDB" id="A0A557P5K5"/>
<comment type="similarity">
    <text evidence="1">Belongs to the glycosyltransferase 2 family. WaaE/KdtX subfamily.</text>
</comment>
<dbReference type="CDD" id="cd02511">
    <property type="entry name" value="Beta4Glucosyltransferase"/>
    <property type="match status" value="1"/>
</dbReference>
<name>A0A557P5K5_9VIBR</name>
<sequence length="258" mass="29499">MSVQKKHSLSVTVITKNEEDRIRACLESVKDIADEIIIFDSGSEDNTVSICKEYTDNVYVTDWPGFGKQKQRALSKATCDWVLTIDADEAVESQLKQEIVDLLNKDNIQETSFKFKWGVTIYGKILKHGRSARYVTRLIKREGAYFTEDEVHEKIIAPKGSVGKLRGYLLHFTHRDFGHGLEKSAQYAWLGSQKYHRKGKKSHGLVVAALRSLWVFFHIYFIRLGILDGGIGFIMAVRYATGNFNKYAGLWVLERENN</sequence>
<dbReference type="RefSeq" id="WP_144388317.1">
    <property type="nucleotide sequence ID" value="NZ_CANNCB010000041.1"/>
</dbReference>
<dbReference type="Gene3D" id="3.90.550.10">
    <property type="entry name" value="Spore Coat Polysaccharide Biosynthesis Protein SpsA, Chain A"/>
    <property type="match status" value="1"/>
</dbReference>
<dbReference type="OrthoDB" id="9815923at2"/>
<evidence type="ECO:0000313" key="3">
    <source>
        <dbReference type="EMBL" id="TVO35950.1"/>
    </source>
</evidence>
<dbReference type="PANTHER" id="PTHR43630">
    <property type="entry name" value="POLY-BETA-1,6-N-ACETYL-D-GLUCOSAMINE SYNTHASE"/>
    <property type="match status" value="1"/>
</dbReference>
<protein>
    <submittedName>
        <fullName evidence="3">Glycosyltransferase family 2 protein</fullName>
    </submittedName>
</protein>
<dbReference type="Proteomes" id="UP000319828">
    <property type="component" value="Unassembled WGS sequence"/>
</dbReference>
<feature type="domain" description="Glycosyltransferase 2-like" evidence="2">
    <location>
        <begin position="10"/>
        <end position="125"/>
    </location>
</feature>
<dbReference type="InterPro" id="IPR001173">
    <property type="entry name" value="Glyco_trans_2-like"/>
</dbReference>
<organism evidence="3 4">
    <name type="scientific">Vibrio algivorus</name>
    <dbReference type="NCBI Taxonomy" id="1667024"/>
    <lineage>
        <taxon>Bacteria</taxon>
        <taxon>Pseudomonadati</taxon>
        <taxon>Pseudomonadota</taxon>
        <taxon>Gammaproteobacteria</taxon>
        <taxon>Vibrionales</taxon>
        <taxon>Vibrionaceae</taxon>
        <taxon>Vibrio</taxon>
    </lineage>
</organism>
<proteinExistence type="inferred from homology"/>
<accession>A0A557P5K5</accession>
<dbReference type="EMBL" id="VMKJ01000020">
    <property type="protein sequence ID" value="TVO35950.1"/>
    <property type="molecule type" value="Genomic_DNA"/>
</dbReference>
<dbReference type="PANTHER" id="PTHR43630:SF2">
    <property type="entry name" value="GLYCOSYLTRANSFERASE"/>
    <property type="match status" value="1"/>
</dbReference>
<evidence type="ECO:0000256" key="1">
    <source>
        <dbReference type="ARBA" id="ARBA00038494"/>
    </source>
</evidence>
<comment type="caution">
    <text evidence="3">The sequence shown here is derived from an EMBL/GenBank/DDBJ whole genome shotgun (WGS) entry which is preliminary data.</text>
</comment>
<gene>
    <name evidence="3" type="ORF">FOF44_10570</name>
</gene>
<keyword evidence="3" id="KW-0808">Transferase</keyword>
<evidence type="ECO:0000259" key="2">
    <source>
        <dbReference type="Pfam" id="PF00535"/>
    </source>
</evidence>
<dbReference type="SUPFAM" id="SSF53448">
    <property type="entry name" value="Nucleotide-diphospho-sugar transferases"/>
    <property type="match status" value="1"/>
</dbReference>
<dbReference type="GO" id="GO:0016740">
    <property type="term" value="F:transferase activity"/>
    <property type="evidence" value="ECO:0007669"/>
    <property type="project" value="UniProtKB-KW"/>
</dbReference>
<dbReference type="Pfam" id="PF00535">
    <property type="entry name" value="Glycos_transf_2"/>
    <property type="match status" value="1"/>
</dbReference>